<keyword evidence="2" id="KW-1185">Reference proteome</keyword>
<name>A0ABV0P6P4_9TELE</name>
<evidence type="ECO:0000313" key="2">
    <source>
        <dbReference type="Proteomes" id="UP001476798"/>
    </source>
</evidence>
<sequence>FCGAILTELDALLPLAVACRDTSLLGVRSSFVEACSRAAFAMLGRLQERALEVPSSAPLKNLPALLASCIYVQQRLEHYNVVLKDSSTASAK</sequence>
<proteinExistence type="predicted"/>
<dbReference type="Pfam" id="PF14906">
    <property type="entry name" value="DUF4495"/>
    <property type="match status" value="1"/>
</dbReference>
<protein>
    <submittedName>
        <fullName evidence="1">Uncharacterized protein</fullName>
    </submittedName>
</protein>
<evidence type="ECO:0000313" key="1">
    <source>
        <dbReference type="EMBL" id="MEQ2179123.1"/>
    </source>
</evidence>
<dbReference type="EMBL" id="JAHRIO010062058">
    <property type="protein sequence ID" value="MEQ2179123.1"/>
    <property type="molecule type" value="Genomic_DNA"/>
</dbReference>
<comment type="caution">
    <text evidence="1">The sequence shown here is derived from an EMBL/GenBank/DDBJ whole genome shotgun (WGS) entry which is preliminary data.</text>
</comment>
<feature type="non-terminal residue" evidence="1">
    <location>
        <position position="1"/>
    </location>
</feature>
<gene>
    <name evidence="1" type="ORF">GOODEAATRI_021410</name>
</gene>
<organism evidence="1 2">
    <name type="scientific">Goodea atripinnis</name>
    <dbReference type="NCBI Taxonomy" id="208336"/>
    <lineage>
        <taxon>Eukaryota</taxon>
        <taxon>Metazoa</taxon>
        <taxon>Chordata</taxon>
        <taxon>Craniata</taxon>
        <taxon>Vertebrata</taxon>
        <taxon>Euteleostomi</taxon>
        <taxon>Actinopterygii</taxon>
        <taxon>Neopterygii</taxon>
        <taxon>Teleostei</taxon>
        <taxon>Neoteleostei</taxon>
        <taxon>Acanthomorphata</taxon>
        <taxon>Ovalentaria</taxon>
        <taxon>Atherinomorphae</taxon>
        <taxon>Cyprinodontiformes</taxon>
        <taxon>Goodeidae</taxon>
        <taxon>Goodea</taxon>
    </lineage>
</organism>
<dbReference type="Proteomes" id="UP001476798">
    <property type="component" value="Unassembled WGS sequence"/>
</dbReference>
<dbReference type="PANTHER" id="PTHR33960">
    <property type="entry name" value="SIMILAR TO KIAA0825 PROTEIN"/>
    <property type="match status" value="1"/>
</dbReference>
<accession>A0ABV0P6P4</accession>
<dbReference type="InterPro" id="IPR027993">
    <property type="entry name" value="DUF4495"/>
</dbReference>
<feature type="non-terminal residue" evidence="1">
    <location>
        <position position="92"/>
    </location>
</feature>
<dbReference type="PANTHER" id="PTHR33960:SF1">
    <property type="entry name" value="SIMILAR TO KIAA0825 PROTEIN"/>
    <property type="match status" value="1"/>
</dbReference>
<reference evidence="1 2" key="1">
    <citation type="submission" date="2021-06" db="EMBL/GenBank/DDBJ databases">
        <authorList>
            <person name="Palmer J.M."/>
        </authorList>
    </citation>
    <scope>NUCLEOTIDE SEQUENCE [LARGE SCALE GENOMIC DNA]</scope>
    <source>
        <strain evidence="1 2">GA_2019</strain>
        <tissue evidence="1">Muscle</tissue>
    </source>
</reference>